<name>A0A075A905_OPIVI</name>
<sequence length="80" mass="8779">MFLAPSRSATAQARSALAAEKAIQFTLKRYYFIVFDSIKSIANSVLLVPISLSHRRCTPAPESLQTTAVLSDQGKIKHIC</sequence>
<dbReference type="GeneID" id="20315978"/>
<protein>
    <submittedName>
        <fullName evidence="1">Uncharacterized protein</fullName>
    </submittedName>
</protein>
<accession>A0A075A905</accession>
<dbReference type="RefSeq" id="XP_009164144.1">
    <property type="nucleotide sequence ID" value="XM_009165880.1"/>
</dbReference>
<organism evidence="1 2">
    <name type="scientific">Opisthorchis viverrini</name>
    <name type="common">Southeast Asian liver fluke</name>
    <dbReference type="NCBI Taxonomy" id="6198"/>
    <lineage>
        <taxon>Eukaryota</taxon>
        <taxon>Metazoa</taxon>
        <taxon>Spiralia</taxon>
        <taxon>Lophotrochozoa</taxon>
        <taxon>Platyhelminthes</taxon>
        <taxon>Trematoda</taxon>
        <taxon>Digenea</taxon>
        <taxon>Opisthorchiida</taxon>
        <taxon>Opisthorchiata</taxon>
        <taxon>Opisthorchiidae</taxon>
        <taxon>Opisthorchis</taxon>
    </lineage>
</organism>
<dbReference type="KEGG" id="ovi:T265_01790"/>
<evidence type="ECO:0000313" key="1">
    <source>
        <dbReference type="EMBL" id="KER32180.1"/>
    </source>
</evidence>
<dbReference type="Proteomes" id="UP000054324">
    <property type="component" value="Unassembled WGS sequence"/>
</dbReference>
<evidence type="ECO:0000313" key="2">
    <source>
        <dbReference type="Proteomes" id="UP000054324"/>
    </source>
</evidence>
<proteinExistence type="predicted"/>
<keyword evidence="2" id="KW-1185">Reference proteome</keyword>
<gene>
    <name evidence="1" type="ORF">T265_01790</name>
</gene>
<reference evidence="1 2" key="1">
    <citation type="submission" date="2013-11" db="EMBL/GenBank/DDBJ databases">
        <title>Opisthorchis viverrini - life in the bile duct.</title>
        <authorList>
            <person name="Young N.D."/>
            <person name="Nagarajan N."/>
            <person name="Lin S.J."/>
            <person name="Korhonen P.K."/>
            <person name="Jex A.R."/>
            <person name="Hall R.S."/>
            <person name="Safavi-Hemami H."/>
            <person name="Kaewkong W."/>
            <person name="Bertrand D."/>
            <person name="Gao S."/>
            <person name="Seet Q."/>
            <person name="Wongkham S."/>
            <person name="Teh B.T."/>
            <person name="Wongkham C."/>
            <person name="Intapan P.M."/>
            <person name="Maleewong W."/>
            <person name="Yang X."/>
            <person name="Hu M."/>
            <person name="Wang Z."/>
            <person name="Hofmann A."/>
            <person name="Sternberg P.W."/>
            <person name="Tan P."/>
            <person name="Wang J."/>
            <person name="Gasser R.B."/>
        </authorList>
    </citation>
    <scope>NUCLEOTIDE SEQUENCE [LARGE SCALE GENOMIC DNA]</scope>
</reference>
<dbReference type="AlphaFoldDB" id="A0A075A905"/>
<dbReference type="EMBL" id="KL596637">
    <property type="protein sequence ID" value="KER32180.1"/>
    <property type="molecule type" value="Genomic_DNA"/>
</dbReference>
<dbReference type="CTD" id="20315978"/>